<organism evidence="1 2">
    <name type="scientific">Catenaria anguillulae PL171</name>
    <dbReference type="NCBI Taxonomy" id="765915"/>
    <lineage>
        <taxon>Eukaryota</taxon>
        <taxon>Fungi</taxon>
        <taxon>Fungi incertae sedis</taxon>
        <taxon>Blastocladiomycota</taxon>
        <taxon>Blastocladiomycetes</taxon>
        <taxon>Blastocladiales</taxon>
        <taxon>Catenariaceae</taxon>
        <taxon>Catenaria</taxon>
    </lineage>
</organism>
<protein>
    <submittedName>
        <fullName evidence="1">Uncharacterized protein</fullName>
    </submittedName>
</protein>
<sequence length="159" mass="17462">MSGATCSDSAVVISVAADHHTFTHIRLQAREARVIPENTHHICRSPPNSIIGHPSVSHNCRLTTVAALTAAVDLASKKPHRPVLVKQADQKGPSCGDSRDKFAVCLTSQGLPHLLHTEPKRTLTRRNSSRSCECLDAHRETLQAWPALTRVSKRWPKTD</sequence>
<evidence type="ECO:0000313" key="2">
    <source>
        <dbReference type="Proteomes" id="UP000193411"/>
    </source>
</evidence>
<name>A0A1Y2HLU6_9FUNG</name>
<keyword evidence="2" id="KW-1185">Reference proteome</keyword>
<reference evidence="1 2" key="1">
    <citation type="submission" date="2016-07" db="EMBL/GenBank/DDBJ databases">
        <title>Pervasive Adenine N6-methylation of Active Genes in Fungi.</title>
        <authorList>
            <consortium name="DOE Joint Genome Institute"/>
            <person name="Mondo S.J."/>
            <person name="Dannebaum R.O."/>
            <person name="Kuo R.C."/>
            <person name="Labutti K."/>
            <person name="Haridas S."/>
            <person name="Kuo A."/>
            <person name="Salamov A."/>
            <person name="Ahrendt S.R."/>
            <person name="Lipzen A."/>
            <person name="Sullivan W."/>
            <person name="Andreopoulos W.B."/>
            <person name="Clum A."/>
            <person name="Lindquist E."/>
            <person name="Daum C."/>
            <person name="Ramamoorthy G.K."/>
            <person name="Gryganskyi A."/>
            <person name="Culley D."/>
            <person name="Magnuson J.K."/>
            <person name="James T.Y."/>
            <person name="O'Malley M.A."/>
            <person name="Stajich J.E."/>
            <person name="Spatafora J.W."/>
            <person name="Visel A."/>
            <person name="Grigoriev I.V."/>
        </authorList>
    </citation>
    <scope>NUCLEOTIDE SEQUENCE [LARGE SCALE GENOMIC DNA]</scope>
    <source>
        <strain evidence="1 2">PL171</strain>
    </source>
</reference>
<dbReference type="AlphaFoldDB" id="A0A1Y2HLU6"/>
<comment type="caution">
    <text evidence="1">The sequence shown here is derived from an EMBL/GenBank/DDBJ whole genome shotgun (WGS) entry which is preliminary data.</text>
</comment>
<dbReference type="Proteomes" id="UP000193411">
    <property type="component" value="Unassembled WGS sequence"/>
</dbReference>
<gene>
    <name evidence="1" type="ORF">BCR44DRAFT_1138203</name>
</gene>
<accession>A0A1Y2HLU6</accession>
<evidence type="ECO:0000313" key="1">
    <source>
        <dbReference type="EMBL" id="ORZ34944.1"/>
    </source>
</evidence>
<dbReference type="EMBL" id="MCFL01000025">
    <property type="protein sequence ID" value="ORZ34944.1"/>
    <property type="molecule type" value="Genomic_DNA"/>
</dbReference>
<proteinExistence type="predicted"/>